<evidence type="ECO:0000256" key="3">
    <source>
        <dbReference type="ARBA" id="ARBA00022676"/>
    </source>
</evidence>
<feature type="transmembrane region" description="Helical" evidence="8">
    <location>
        <begin position="314"/>
        <end position="330"/>
    </location>
</feature>
<feature type="transmembrane region" description="Helical" evidence="8">
    <location>
        <begin position="115"/>
        <end position="133"/>
    </location>
</feature>
<accession>A0A5C7AXG4</accession>
<keyword evidence="5 8" id="KW-0812">Transmembrane</keyword>
<dbReference type="OrthoDB" id="9178203at2"/>
<keyword evidence="3" id="KW-0328">Glycosyltransferase</keyword>
<feature type="transmembrane region" description="Helical" evidence="8">
    <location>
        <begin position="397"/>
        <end position="413"/>
    </location>
</feature>
<keyword evidence="4 10" id="KW-0808">Transferase</keyword>
<evidence type="ECO:0000256" key="2">
    <source>
        <dbReference type="ARBA" id="ARBA00022475"/>
    </source>
</evidence>
<evidence type="ECO:0000256" key="7">
    <source>
        <dbReference type="ARBA" id="ARBA00023136"/>
    </source>
</evidence>
<protein>
    <submittedName>
        <fullName evidence="10">Glycosyltransferase family 39 protein</fullName>
    </submittedName>
</protein>
<feature type="transmembrane region" description="Helical" evidence="8">
    <location>
        <begin position="209"/>
        <end position="228"/>
    </location>
</feature>
<dbReference type="InterPro" id="IPR038731">
    <property type="entry name" value="RgtA/B/C-like"/>
</dbReference>
<feature type="transmembrane region" description="Helical" evidence="8">
    <location>
        <begin position="15"/>
        <end position="33"/>
    </location>
</feature>
<sequence>MLKMVSVFKKQEYSFLYILLLIVYVIGLFIPLMENDSAQHATMAMRMYLENDFLNIYRGENPYLDKPHLHFWLSALAFKIFGVYHWAYRIPALVFTFSGAYACYKLANELYRKESGHFAALIFLSAQAIFLANHDVRTDAVLTGAVILSLWQLVCYINHEKLKHLIFGAFFAALAFSTKGLLGVFILGVCTLSYVLYKRKLVLVFNWKSIIGLLVFVLSISPVLYAYYYQFDLHPEKVFNGQKNVSGVKFILWDQSFNRLTSHGFKPTSPDYLFFFHTILWAFLPWSLLFYAALFTRIKQHINAKFKYVNMQETLTSVGVLTALIVMSFSKFKLPHYLNSIFPVAAVLVAGYILFLKENNKTKALSIFLKTQYLTLGLGSVFVVFLSIWAFNISNKVFIIGLLAFVIITIYFFKKNYATHKKLIIVSVLFMVLINYCLNYQFYPNLLNYQAGNNASKIITLENINSNNVYILKGKQSWSLEFYAQKNLQRISANKLNTLEKGTWLFAYKQQLDTLKTQVNFSKKHEFKHYRVTKLKFDFLNPKTRHKTLKKAYLLQIN</sequence>
<evidence type="ECO:0000256" key="5">
    <source>
        <dbReference type="ARBA" id="ARBA00022692"/>
    </source>
</evidence>
<keyword evidence="6 8" id="KW-1133">Transmembrane helix</keyword>
<evidence type="ECO:0000256" key="4">
    <source>
        <dbReference type="ARBA" id="ARBA00022679"/>
    </source>
</evidence>
<dbReference type="Pfam" id="PF13231">
    <property type="entry name" value="PMT_2"/>
    <property type="match status" value="1"/>
</dbReference>
<feature type="transmembrane region" description="Helical" evidence="8">
    <location>
        <begin position="425"/>
        <end position="443"/>
    </location>
</feature>
<dbReference type="GO" id="GO:0010041">
    <property type="term" value="P:response to iron(III) ion"/>
    <property type="evidence" value="ECO:0007669"/>
    <property type="project" value="TreeGrafter"/>
</dbReference>
<keyword evidence="11" id="KW-1185">Reference proteome</keyword>
<comment type="subcellular location">
    <subcellularLocation>
        <location evidence="1">Cell membrane</location>
        <topology evidence="1">Multi-pass membrane protein</topology>
    </subcellularLocation>
</comment>
<evidence type="ECO:0000256" key="8">
    <source>
        <dbReference type="SAM" id="Phobius"/>
    </source>
</evidence>
<evidence type="ECO:0000256" key="1">
    <source>
        <dbReference type="ARBA" id="ARBA00004651"/>
    </source>
</evidence>
<name>A0A5C7AXG4_9FLAO</name>
<feature type="transmembrane region" description="Helical" evidence="8">
    <location>
        <begin position="336"/>
        <end position="355"/>
    </location>
</feature>
<evidence type="ECO:0000313" key="10">
    <source>
        <dbReference type="EMBL" id="TXE12794.1"/>
    </source>
</evidence>
<dbReference type="PANTHER" id="PTHR33908:SF3">
    <property type="entry name" value="UNDECAPRENYL PHOSPHATE-ALPHA-4-AMINO-4-DEOXY-L-ARABINOSE ARABINOSYL TRANSFERASE"/>
    <property type="match status" value="1"/>
</dbReference>
<keyword evidence="7 8" id="KW-0472">Membrane</keyword>
<dbReference type="GO" id="GO:0005886">
    <property type="term" value="C:plasma membrane"/>
    <property type="evidence" value="ECO:0007669"/>
    <property type="project" value="UniProtKB-SubCell"/>
</dbReference>
<organism evidence="10 11">
    <name type="scientific">Seonamhaeicola algicola</name>
    <dbReference type="NCBI Taxonomy" id="1719036"/>
    <lineage>
        <taxon>Bacteria</taxon>
        <taxon>Pseudomonadati</taxon>
        <taxon>Bacteroidota</taxon>
        <taxon>Flavobacteriia</taxon>
        <taxon>Flavobacteriales</taxon>
        <taxon>Flavobacteriaceae</taxon>
    </lineage>
</organism>
<comment type="caution">
    <text evidence="10">The sequence shown here is derived from an EMBL/GenBank/DDBJ whole genome shotgun (WGS) entry which is preliminary data.</text>
</comment>
<dbReference type="PANTHER" id="PTHR33908">
    <property type="entry name" value="MANNOSYLTRANSFERASE YKCB-RELATED"/>
    <property type="match status" value="1"/>
</dbReference>
<feature type="transmembrane region" description="Helical" evidence="8">
    <location>
        <begin position="272"/>
        <end position="294"/>
    </location>
</feature>
<evidence type="ECO:0000256" key="6">
    <source>
        <dbReference type="ARBA" id="ARBA00022989"/>
    </source>
</evidence>
<dbReference type="Proteomes" id="UP000321790">
    <property type="component" value="Unassembled WGS sequence"/>
</dbReference>
<dbReference type="AlphaFoldDB" id="A0A5C7AXG4"/>
<proteinExistence type="predicted"/>
<evidence type="ECO:0000259" key="9">
    <source>
        <dbReference type="Pfam" id="PF13231"/>
    </source>
</evidence>
<evidence type="ECO:0000313" key="11">
    <source>
        <dbReference type="Proteomes" id="UP000321790"/>
    </source>
</evidence>
<keyword evidence="2" id="KW-1003">Cell membrane</keyword>
<dbReference type="EMBL" id="VOSC01000012">
    <property type="protein sequence ID" value="TXE12794.1"/>
    <property type="molecule type" value="Genomic_DNA"/>
</dbReference>
<dbReference type="InterPro" id="IPR050297">
    <property type="entry name" value="LipidA_mod_glycosyltrf_83"/>
</dbReference>
<gene>
    <name evidence="10" type="ORF">FUA26_03065</name>
</gene>
<reference evidence="11" key="1">
    <citation type="submission" date="2019-08" db="EMBL/GenBank/DDBJ databases">
        <title>Seonamhaeicola sediminis sp. nov., isolated from marine sediment.</title>
        <authorList>
            <person name="Cao W.R."/>
        </authorList>
    </citation>
    <scope>NUCLEOTIDE SEQUENCE [LARGE SCALE GENOMIC DNA]</scope>
    <source>
        <strain evidence="11">Gy8</strain>
    </source>
</reference>
<feature type="transmembrane region" description="Helical" evidence="8">
    <location>
        <begin position="165"/>
        <end position="197"/>
    </location>
</feature>
<feature type="transmembrane region" description="Helical" evidence="8">
    <location>
        <begin position="367"/>
        <end position="391"/>
    </location>
</feature>
<feature type="domain" description="Glycosyltransferase RgtA/B/C/D-like" evidence="9">
    <location>
        <begin position="65"/>
        <end position="225"/>
    </location>
</feature>
<dbReference type="GO" id="GO:0016763">
    <property type="term" value="F:pentosyltransferase activity"/>
    <property type="evidence" value="ECO:0007669"/>
    <property type="project" value="TreeGrafter"/>
</dbReference>
<dbReference type="GO" id="GO:0009103">
    <property type="term" value="P:lipopolysaccharide biosynthetic process"/>
    <property type="evidence" value="ECO:0007669"/>
    <property type="project" value="UniProtKB-ARBA"/>
</dbReference>